<dbReference type="InParanoid" id="G0QZ59"/>
<dbReference type="EMBL" id="GL984139">
    <property type="protein sequence ID" value="EGR29482.1"/>
    <property type="molecule type" value="Genomic_DNA"/>
</dbReference>
<dbReference type="PANTHER" id="PTHR11782:SF83">
    <property type="entry name" value="GUANOSINE-DIPHOSPHATASE"/>
    <property type="match status" value="1"/>
</dbReference>
<feature type="chain" id="PRO_5005679263" evidence="5">
    <location>
        <begin position="21"/>
        <end position="417"/>
    </location>
</feature>
<dbReference type="STRING" id="857967.G0QZ59"/>
<reference evidence="6 7" key="1">
    <citation type="submission" date="2011-07" db="EMBL/GenBank/DDBJ databases">
        <authorList>
            <person name="Coyne R."/>
            <person name="Brami D."/>
            <person name="Johnson J."/>
            <person name="Hostetler J."/>
            <person name="Hannick L."/>
            <person name="Clark T."/>
            <person name="Cassidy-Hanley D."/>
            <person name="Inman J."/>
        </authorList>
    </citation>
    <scope>NUCLEOTIDE SEQUENCE [LARGE SCALE GENOMIC DNA]</scope>
    <source>
        <strain evidence="6 7">G5</strain>
    </source>
</reference>
<protein>
    <submittedName>
        <fullName evidence="6">Nucleoside phosphatase family protein, putative</fullName>
        <ecNumber evidence="6">3.6.1.5</ecNumber>
    </submittedName>
</protein>
<gene>
    <name evidence="6" type="ORF">IMG5_154650</name>
</gene>
<dbReference type="AlphaFoldDB" id="G0QZ59"/>
<dbReference type="eggNOG" id="KOG1386">
    <property type="taxonomic scope" value="Eukaryota"/>
</dbReference>
<evidence type="ECO:0000256" key="3">
    <source>
        <dbReference type="PIRSR" id="PIRSR600407-1"/>
    </source>
</evidence>
<dbReference type="CDD" id="cd24003">
    <property type="entry name" value="ASKHA_NBD_GDA1_CD39_NTPase"/>
    <property type="match status" value="1"/>
</dbReference>
<keyword evidence="2 6" id="KW-0378">Hydrolase</keyword>
<dbReference type="EC" id="3.6.1.5" evidence="6"/>
<dbReference type="GO" id="GO:0016020">
    <property type="term" value="C:membrane"/>
    <property type="evidence" value="ECO:0007669"/>
    <property type="project" value="TreeGrafter"/>
</dbReference>
<dbReference type="Gene3D" id="3.30.420.40">
    <property type="match status" value="1"/>
</dbReference>
<organism evidence="6 7">
    <name type="scientific">Ichthyophthirius multifiliis</name>
    <name type="common">White spot disease agent</name>
    <name type="synonym">Ich</name>
    <dbReference type="NCBI Taxonomy" id="5932"/>
    <lineage>
        <taxon>Eukaryota</taxon>
        <taxon>Sar</taxon>
        <taxon>Alveolata</taxon>
        <taxon>Ciliophora</taxon>
        <taxon>Intramacronucleata</taxon>
        <taxon>Oligohymenophorea</taxon>
        <taxon>Hymenostomatida</taxon>
        <taxon>Ophryoglenina</taxon>
        <taxon>Ichthyophthirius</taxon>
    </lineage>
</organism>
<accession>G0QZ59</accession>
<dbReference type="GeneID" id="14905584"/>
<dbReference type="Proteomes" id="UP000008983">
    <property type="component" value="Unassembled WGS sequence"/>
</dbReference>
<keyword evidence="4" id="KW-0547">Nucleotide-binding</keyword>
<dbReference type="Pfam" id="PF01150">
    <property type="entry name" value="GDA1_CD39"/>
    <property type="match status" value="1"/>
</dbReference>
<dbReference type="GO" id="GO:0009134">
    <property type="term" value="P:nucleoside diphosphate catabolic process"/>
    <property type="evidence" value="ECO:0007669"/>
    <property type="project" value="TreeGrafter"/>
</dbReference>
<evidence type="ECO:0000256" key="1">
    <source>
        <dbReference type="ARBA" id="ARBA00009283"/>
    </source>
</evidence>
<feature type="active site" description="Proton acceptor" evidence="3">
    <location>
        <position position="172"/>
    </location>
</feature>
<dbReference type="InterPro" id="IPR000407">
    <property type="entry name" value="GDA1_CD39_NTPase"/>
</dbReference>
<sequence>MESIYIILLFLLHLICFINTTNDLIQDLLDIEDQKCYAVALDAGSSGTRANIYNIDCFKQYYVPNLDYRSSEVQKQKEFPRLAQFQTKVNLLKVDLFMPIFNYLNSIIESPKTRKRTPIMLGATAGMRLLTPNQQQYIINESITILSQSEYYFPNDPKEQKKWCQIITGPQEGAYLWLNMNYLLGNLNMENLNKQNTVTTIDIGGASSQVAFVPIENRVEKNNQNMDMDIILEKMDYKKLRSYTFLGFGVNQARYNIIKSVISNSENINLVQNKKNNEKINVYFPCANNGQKIKLPENHQIYAVSNASDSAKFLKFKREFKMQDYYEKLEYLYQMNWQQVNLQFWGDKNLYEKVFNAAYVYTLLQEVYNLKYDQIVNVPDRVDTIYPGWDLSYLMIRIGNKNSQHDKNYHIQDPYEN</sequence>
<dbReference type="PANTHER" id="PTHR11782">
    <property type="entry name" value="ADENOSINE/GUANOSINE DIPHOSPHATASE"/>
    <property type="match status" value="1"/>
</dbReference>
<feature type="binding site" evidence="4">
    <location>
        <begin position="205"/>
        <end position="209"/>
    </location>
    <ligand>
        <name>ATP</name>
        <dbReference type="ChEBI" id="CHEBI:30616"/>
    </ligand>
</feature>
<dbReference type="OMA" id="TLPMINL"/>
<evidence type="ECO:0000256" key="4">
    <source>
        <dbReference type="PIRSR" id="PIRSR600407-2"/>
    </source>
</evidence>
<dbReference type="GO" id="GO:0005524">
    <property type="term" value="F:ATP binding"/>
    <property type="evidence" value="ECO:0007669"/>
    <property type="project" value="UniProtKB-KW"/>
</dbReference>
<evidence type="ECO:0000256" key="5">
    <source>
        <dbReference type="SAM" id="SignalP"/>
    </source>
</evidence>
<dbReference type="GO" id="GO:0004050">
    <property type="term" value="F:apyrase activity"/>
    <property type="evidence" value="ECO:0007669"/>
    <property type="project" value="UniProtKB-EC"/>
</dbReference>
<dbReference type="GO" id="GO:0017110">
    <property type="term" value="F:nucleoside diphosphate phosphatase activity"/>
    <property type="evidence" value="ECO:0007669"/>
    <property type="project" value="TreeGrafter"/>
</dbReference>
<keyword evidence="5" id="KW-0732">Signal</keyword>
<evidence type="ECO:0000313" key="6">
    <source>
        <dbReference type="EMBL" id="EGR29482.1"/>
    </source>
</evidence>
<feature type="signal peptide" evidence="5">
    <location>
        <begin position="1"/>
        <end position="20"/>
    </location>
</feature>
<comment type="similarity">
    <text evidence="1">Belongs to the GDA1/CD39 NTPase family.</text>
</comment>
<evidence type="ECO:0000256" key="2">
    <source>
        <dbReference type="ARBA" id="ARBA00022801"/>
    </source>
</evidence>
<dbReference type="RefSeq" id="XP_004030718.1">
    <property type="nucleotide sequence ID" value="XM_004030670.1"/>
</dbReference>
<proteinExistence type="inferred from homology"/>
<keyword evidence="4" id="KW-0067">ATP-binding</keyword>
<evidence type="ECO:0000313" key="7">
    <source>
        <dbReference type="Proteomes" id="UP000008983"/>
    </source>
</evidence>
<dbReference type="Gene3D" id="3.30.420.150">
    <property type="entry name" value="Exopolyphosphatase. Domain 2"/>
    <property type="match status" value="1"/>
</dbReference>
<dbReference type="OrthoDB" id="6372431at2759"/>
<name>G0QZ59_ICHMU</name>
<keyword evidence="7" id="KW-1185">Reference proteome</keyword>